<dbReference type="PANTHER" id="PTHR32071:SF117">
    <property type="entry name" value="PTS-DEPENDENT DIHYDROXYACETONE KINASE OPERON REGULATORY PROTEIN-RELATED"/>
    <property type="match status" value="1"/>
</dbReference>
<evidence type="ECO:0000256" key="3">
    <source>
        <dbReference type="ARBA" id="ARBA00023015"/>
    </source>
</evidence>
<dbReference type="PROSITE" id="PS00688">
    <property type="entry name" value="SIGMA54_INTERACT_3"/>
    <property type="match status" value="1"/>
</dbReference>
<dbReference type="InterPro" id="IPR002197">
    <property type="entry name" value="HTH_Fis"/>
</dbReference>
<dbReference type="SUPFAM" id="SSF46689">
    <property type="entry name" value="Homeodomain-like"/>
    <property type="match status" value="1"/>
</dbReference>
<accession>L0DZY4</accession>
<reference evidence="7" key="1">
    <citation type="submission" date="2015-12" db="EMBL/GenBank/DDBJ databases">
        <authorList>
            <person name="Tikhonova T.V."/>
            <person name="Pavlov A.R."/>
            <person name="Beletsky A.V."/>
            <person name="Mardanov A.V."/>
            <person name="Sorokin D.Y."/>
            <person name="Ravin N.V."/>
            <person name="Popov V.O."/>
        </authorList>
    </citation>
    <scope>NUCLEOTIDE SEQUENCE</scope>
    <source>
        <strain evidence="7">DSM 14787</strain>
    </source>
</reference>
<dbReference type="InterPro" id="IPR003593">
    <property type="entry name" value="AAA+_ATPase"/>
</dbReference>
<dbReference type="AlphaFoldDB" id="L0DZY4"/>
<dbReference type="InterPro" id="IPR009057">
    <property type="entry name" value="Homeodomain-like_sf"/>
</dbReference>
<protein>
    <submittedName>
        <fullName evidence="7">Sigma-54 dependent transcriptional regulator</fullName>
    </submittedName>
</protein>
<evidence type="ECO:0000256" key="4">
    <source>
        <dbReference type="ARBA" id="ARBA00023125"/>
    </source>
</evidence>
<dbReference type="Pfam" id="PF02954">
    <property type="entry name" value="HTH_8"/>
    <property type="match status" value="1"/>
</dbReference>
<proteinExistence type="predicted"/>
<dbReference type="HOGENOM" id="CLU_000445_118_1_6"/>
<dbReference type="GO" id="GO:0006355">
    <property type="term" value="P:regulation of DNA-templated transcription"/>
    <property type="evidence" value="ECO:0007669"/>
    <property type="project" value="InterPro"/>
</dbReference>
<dbReference type="Gene3D" id="1.10.8.60">
    <property type="match status" value="1"/>
</dbReference>
<dbReference type="eggNOG" id="COG2204">
    <property type="taxonomic scope" value="Bacteria"/>
</dbReference>
<dbReference type="Proteomes" id="UP000010809">
    <property type="component" value="Chromosome"/>
</dbReference>
<name>L0DZY4_THIND</name>
<keyword evidence="2" id="KW-0067">ATP-binding</keyword>
<dbReference type="SUPFAM" id="SSF52540">
    <property type="entry name" value="P-loop containing nucleoside triphosphate hydrolases"/>
    <property type="match status" value="1"/>
</dbReference>
<keyword evidence="4" id="KW-0238">DNA-binding</keyword>
<dbReference type="FunFam" id="3.40.50.300:FF:000006">
    <property type="entry name" value="DNA-binding transcriptional regulator NtrC"/>
    <property type="match status" value="1"/>
</dbReference>
<dbReference type="PRINTS" id="PR01590">
    <property type="entry name" value="HTHFIS"/>
</dbReference>
<dbReference type="InterPro" id="IPR002078">
    <property type="entry name" value="Sigma_54_int"/>
</dbReference>
<dbReference type="InterPro" id="IPR025662">
    <property type="entry name" value="Sigma_54_int_dom_ATP-bd_1"/>
</dbReference>
<evidence type="ECO:0000259" key="6">
    <source>
        <dbReference type="PROSITE" id="PS50045"/>
    </source>
</evidence>
<dbReference type="PATRIC" id="fig|1255043.3.peg.3557"/>
<gene>
    <name evidence="7" type="primary">flbD [H]</name>
    <name evidence="7" type="ordered locus">TVNIR_3526</name>
</gene>
<dbReference type="InterPro" id="IPR027417">
    <property type="entry name" value="P-loop_NTPase"/>
</dbReference>
<keyword evidence="3" id="KW-0805">Transcription regulation</keyword>
<feature type="domain" description="Sigma-54 factor interaction" evidence="6">
    <location>
        <begin position="177"/>
        <end position="406"/>
    </location>
</feature>
<dbReference type="STRING" id="1255043.TVNIR_3526"/>
<evidence type="ECO:0000256" key="5">
    <source>
        <dbReference type="ARBA" id="ARBA00023163"/>
    </source>
</evidence>
<dbReference type="PANTHER" id="PTHR32071">
    <property type="entry name" value="TRANSCRIPTIONAL REGULATORY PROTEIN"/>
    <property type="match status" value="1"/>
</dbReference>
<dbReference type="EMBL" id="CP003989">
    <property type="protein sequence ID" value="AGA35159.1"/>
    <property type="molecule type" value="Genomic_DNA"/>
</dbReference>
<dbReference type="PROSITE" id="PS50045">
    <property type="entry name" value="SIGMA54_INTERACT_4"/>
    <property type="match status" value="1"/>
</dbReference>
<dbReference type="Gene3D" id="1.10.10.60">
    <property type="entry name" value="Homeodomain-like"/>
    <property type="match status" value="1"/>
</dbReference>
<dbReference type="Pfam" id="PF00158">
    <property type="entry name" value="Sigma54_activat"/>
    <property type="match status" value="1"/>
</dbReference>
<dbReference type="InterPro" id="IPR058031">
    <property type="entry name" value="AAA_lid_NorR"/>
</dbReference>
<dbReference type="GO" id="GO:0005524">
    <property type="term" value="F:ATP binding"/>
    <property type="evidence" value="ECO:0007669"/>
    <property type="project" value="UniProtKB-KW"/>
</dbReference>
<dbReference type="CDD" id="cd00009">
    <property type="entry name" value="AAA"/>
    <property type="match status" value="1"/>
</dbReference>
<dbReference type="Gene3D" id="3.40.50.300">
    <property type="entry name" value="P-loop containing nucleotide triphosphate hydrolases"/>
    <property type="match status" value="1"/>
</dbReference>
<keyword evidence="1" id="KW-0547">Nucleotide-binding</keyword>
<evidence type="ECO:0000313" key="8">
    <source>
        <dbReference type="Proteomes" id="UP000010809"/>
    </source>
</evidence>
<evidence type="ECO:0000256" key="2">
    <source>
        <dbReference type="ARBA" id="ARBA00022840"/>
    </source>
</evidence>
<dbReference type="GO" id="GO:0043565">
    <property type="term" value="F:sequence-specific DNA binding"/>
    <property type="evidence" value="ECO:0007669"/>
    <property type="project" value="InterPro"/>
</dbReference>
<sequence>MGYVESLGLTAGPCLEQICRQQLGLDGPIDFDGYTDIILGIKNQIGGNFSRASGDPGMVRVVNSRCPFGTTVQNAPELCRMTASVFGGIAARNFGYAKVDLRRRIAVGDSHCEVCIHVDPTRSADIEGDEYRYEEGVLVSRPRSGKARVQATAHAAQTWCATTSAEQPRTDARGQQIVAESAAMQRAIDVAELVAPTLATVLISGETGVGKEVIARLVHTLSDRNAHELVAVNCGAIPQELIESALFGHEKGAFTGAYDVHHGYFERAEGGTLFLDEIDSLPISAQAKLLRVLQGNEFERVGGRHTMRANVRIVAASNQELADRVAAGQFRQDLYYRLNVVPIVIPPLRDRRDDLTALTQSFLRRLAARYGGTRKILGERAWTQMMVHPWPGNVRELENVLERSFLFSRGRVIESLALDGQPARRRSQGAAQVVSLRDVTKQAAMHTEGQLIRLALEENGGNVSAVARQIGISPRAVHQKLKKHGIDPQRFRVGRD</sequence>
<dbReference type="InterPro" id="IPR025943">
    <property type="entry name" value="Sigma_54_int_dom_ATP-bd_2"/>
</dbReference>
<keyword evidence="5" id="KW-0804">Transcription</keyword>
<dbReference type="KEGG" id="tni:TVNIR_3526"/>
<evidence type="ECO:0000256" key="1">
    <source>
        <dbReference type="ARBA" id="ARBA00022741"/>
    </source>
</evidence>
<dbReference type="PROSITE" id="PS00675">
    <property type="entry name" value="SIGMA54_INTERACT_1"/>
    <property type="match status" value="1"/>
</dbReference>
<evidence type="ECO:0000313" key="7">
    <source>
        <dbReference type="EMBL" id="AGA35159.1"/>
    </source>
</evidence>
<dbReference type="PROSITE" id="PS00676">
    <property type="entry name" value="SIGMA54_INTERACT_2"/>
    <property type="match status" value="1"/>
</dbReference>
<dbReference type="Pfam" id="PF25601">
    <property type="entry name" value="AAA_lid_14"/>
    <property type="match status" value="1"/>
</dbReference>
<dbReference type="InterPro" id="IPR041359">
    <property type="entry name" value="MetOD1"/>
</dbReference>
<organism evidence="7 8">
    <name type="scientific">Thioalkalivibrio nitratireducens (strain DSM 14787 / UNIQEM 213 / ALEN2)</name>
    <dbReference type="NCBI Taxonomy" id="1255043"/>
    <lineage>
        <taxon>Bacteria</taxon>
        <taxon>Pseudomonadati</taxon>
        <taxon>Pseudomonadota</taxon>
        <taxon>Gammaproteobacteria</taxon>
        <taxon>Chromatiales</taxon>
        <taxon>Ectothiorhodospiraceae</taxon>
        <taxon>Thioalkalivibrio</taxon>
    </lineage>
</organism>
<dbReference type="SMART" id="SM00382">
    <property type="entry name" value="AAA"/>
    <property type="match status" value="1"/>
</dbReference>
<dbReference type="InterPro" id="IPR025944">
    <property type="entry name" value="Sigma_54_int_dom_CS"/>
</dbReference>
<keyword evidence="8" id="KW-1185">Reference proteome</keyword>
<dbReference type="Pfam" id="PF18546">
    <property type="entry name" value="MetOD1"/>
    <property type="match status" value="1"/>
</dbReference>